<keyword evidence="13" id="KW-0175">Coiled coil</keyword>
<feature type="coiled-coil region" evidence="13">
    <location>
        <begin position="333"/>
        <end position="360"/>
    </location>
</feature>
<name>T1IYW9_STRMM</name>
<feature type="site" description="mRNA cap binding" evidence="12">
    <location>
        <position position="107"/>
    </location>
</feature>
<dbReference type="SUPFAM" id="SSF53335">
    <property type="entry name" value="S-adenosyl-L-methionine-dependent methyltransferases"/>
    <property type="match status" value="1"/>
</dbReference>
<dbReference type="InterPro" id="IPR039753">
    <property type="entry name" value="RG7MT1"/>
</dbReference>
<evidence type="ECO:0000256" key="5">
    <source>
        <dbReference type="ARBA" id="ARBA00022691"/>
    </source>
</evidence>
<dbReference type="PANTHER" id="PTHR12189:SF2">
    <property type="entry name" value="MRNA CAP GUANINE-N7 METHYLTRANSFERASE"/>
    <property type="match status" value="1"/>
</dbReference>
<dbReference type="EMBL" id="JH431701">
    <property type="status" value="NOT_ANNOTATED_CDS"/>
    <property type="molecule type" value="Genomic_DNA"/>
</dbReference>
<dbReference type="PIRSF" id="PIRSF028762">
    <property type="entry name" value="ABD1"/>
    <property type="match status" value="1"/>
</dbReference>
<dbReference type="eggNOG" id="KOG1975">
    <property type="taxonomic scope" value="Eukaryota"/>
</dbReference>
<comment type="similarity">
    <text evidence="10">Belongs to the class I-like SAM-binding methyltransferase superfamily. mRNA cap 0 methyltransferase family.</text>
</comment>
<feature type="domain" description="MRNA cap 0 methyltransferase" evidence="14">
    <location>
        <begin position="60"/>
        <end position="382"/>
    </location>
</feature>
<dbReference type="STRING" id="126957.T1IYW9"/>
<feature type="site" description="mRNA cap binding" evidence="12">
    <location>
        <position position="267"/>
    </location>
</feature>
<reference evidence="16" key="1">
    <citation type="submission" date="2011-05" db="EMBL/GenBank/DDBJ databases">
        <authorList>
            <person name="Richards S.R."/>
            <person name="Qu J."/>
            <person name="Jiang H."/>
            <person name="Jhangiani S.N."/>
            <person name="Agravi P."/>
            <person name="Goodspeed R."/>
            <person name="Gross S."/>
            <person name="Mandapat C."/>
            <person name="Jackson L."/>
            <person name="Mathew T."/>
            <person name="Pu L."/>
            <person name="Thornton R."/>
            <person name="Saada N."/>
            <person name="Wilczek-Boney K.B."/>
            <person name="Lee S."/>
            <person name="Kovar C."/>
            <person name="Wu Y."/>
            <person name="Scherer S.E."/>
            <person name="Worley K.C."/>
            <person name="Muzny D.M."/>
            <person name="Gibbs R."/>
        </authorList>
    </citation>
    <scope>NUCLEOTIDE SEQUENCE</scope>
    <source>
        <strain evidence="16">Brora</strain>
    </source>
</reference>
<evidence type="ECO:0000256" key="13">
    <source>
        <dbReference type="SAM" id="Coils"/>
    </source>
</evidence>
<keyword evidence="7 10" id="KW-0506">mRNA capping</keyword>
<keyword evidence="16" id="KW-1185">Reference proteome</keyword>
<keyword evidence="5 10" id="KW-0949">S-adenosyl-L-methionine</keyword>
<feature type="site" description="mRNA cap binding" evidence="12">
    <location>
        <position position="132"/>
    </location>
</feature>
<dbReference type="Pfam" id="PF03291">
    <property type="entry name" value="mRNA_G-N7_MeTrfase"/>
    <property type="match status" value="1"/>
</dbReference>
<dbReference type="HOGENOM" id="CLU_020346_0_0_1"/>
<feature type="binding site" evidence="11">
    <location>
        <position position="120"/>
    </location>
    <ligand>
        <name>S-adenosyl-L-methionine</name>
        <dbReference type="ChEBI" id="CHEBI:59789"/>
    </ligand>
</feature>
<dbReference type="InterPro" id="IPR016899">
    <property type="entry name" value="mRNA_G-N7_MeTrfase_euk"/>
</dbReference>
<evidence type="ECO:0000256" key="12">
    <source>
        <dbReference type="PIRSR" id="PIRSR028762-2"/>
    </source>
</evidence>
<feature type="binding site" evidence="11">
    <location>
        <position position="73"/>
    </location>
    <ligand>
        <name>S-adenosyl-L-methionine</name>
        <dbReference type="ChEBI" id="CHEBI:59789"/>
    </ligand>
</feature>
<reference evidence="15" key="2">
    <citation type="submission" date="2015-02" db="UniProtKB">
        <authorList>
            <consortium name="EnsemblMetazoa"/>
        </authorList>
    </citation>
    <scope>IDENTIFICATION</scope>
</reference>
<protein>
    <recommendedName>
        <fullName evidence="10">mRNA cap guanine-N(7) methyltransferase</fullName>
        <ecNumber evidence="10">2.1.1.56</ecNumber>
    </recommendedName>
    <alternativeName>
        <fullName evidence="10">mRNA (guanine-N(7))-methyltransferase</fullName>
    </alternativeName>
    <alternativeName>
        <fullName evidence="10">mRNA cap methyltransferase</fullName>
    </alternativeName>
</protein>
<evidence type="ECO:0000256" key="11">
    <source>
        <dbReference type="PIRSR" id="PIRSR028762-1"/>
    </source>
</evidence>
<dbReference type="Proteomes" id="UP000014500">
    <property type="component" value="Unassembled WGS sequence"/>
</dbReference>
<keyword evidence="8 10" id="KW-0539">Nucleus</keyword>
<feature type="site" description="mRNA cap binding" evidence="12">
    <location>
        <position position="185"/>
    </location>
</feature>
<evidence type="ECO:0000256" key="1">
    <source>
        <dbReference type="ARBA" id="ARBA00004123"/>
    </source>
</evidence>
<feature type="binding site" evidence="11">
    <location>
        <position position="98"/>
    </location>
    <ligand>
        <name>S-adenosyl-L-methionine</name>
        <dbReference type="ChEBI" id="CHEBI:59789"/>
    </ligand>
</feature>
<evidence type="ECO:0000256" key="2">
    <source>
        <dbReference type="ARBA" id="ARBA00022603"/>
    </source>
</evidence>
<dbReference type="PANTHER" id="PTHR12189">
    <property type="entry name" value="MRNA GUANINE-7- METHYLTRANSFERASE"/>
    <property type="match status" value="1"/>
</dbReference>
<evidence type="ECO:0000256" key="7">
    <source>
        <dbReference type="ARBA" id="ARBA00023042"/>
    </source>
</evidence>
<evidence type="ECO:0000313" key="15">
    <source>
        <dbReference type="EnsemblMetazoa" id="SMAR006437-PA"/>
    </source>
</evidence>
<accession>T1IYW9</accession>
<feature type="site" description="mRNA cap binding" evidence="12">
    <location>
        <position position="374"/>
    </location>
</feature>
<comment type="subcellular location">
    <subcellularLocation>
        <location evidence="1 10">Nucleus</location>
    </subcellularLocation>
</comment>
<dbReference type="CDD" id="cd02440">
    <property type="entry name" value="AdoMet_MTases"/>
    <property type="match status" value="1"/>
</dbReference>
<dbReference type="EC" id="2.1.1.56" evidence="10"/>
<evidence type="ECO:0000259" key="14">
    <source>
        <dbReference type="PROSITE" id="PS51562"/>
    </source>
</evidence>
<evidence type="ECO:0000256" key="10">
    <source>
        <dbReference type="PIRNR" id="PIRNR028762"/>
    </source>
</evidence>
<dbReference type="OMA" id="LITGDCF"/>
<keyword evidence="3 10" id="KW-0507">mRNA processing</keyword>
<evidence type="ECO:0000256" key="9">
    <source>
        <dbReference type="ARBA" id="ARBA00044712"/>
    </source>
</evidence>
<dbReference type="Gene3D" id="3.40.50.150">
    <property type="entry name" value="Vaccinia Virus protein VP39"/>
    <property type="match status" value="1"/>
</dbReference>
<dbReference type="EnsemblMetazoa" id="SMAR006437-RA">
    <property type="protein sequence ID" value="SMAR006437-PA"/>
    <property type="gene ID" value="SMAR006437"/>
</dbReference>
<dbReference type="AlphaFoldDB" id="T1IYW9"/>
<feature type="site" description="mRNA cap binding" evidence="12">
    <location>
        <position position="101"/>
    </location>
</feature>
<dbReference type="InterPro" id="IPR029063">
    <property type="entry name" value="SAM-dependent_MTases_sf"/>
</dbReference>
<dbReference type="GO" id="GO:0005634">
    <property type="term" value="C:nucleus"/>
    <property type="evidence" value="ECO:0007669"/>
    <property type="project" value="UniProtKB-SubCell"/>
</dbReference>
<proteinExistence type="inferred from homology"/>
<feature type="binding site" evidence="11">
    <location>
        <position position="186"/>
    </location>
    <ligand>
        <name>S-adenosyl-L-methionine</name>
        <dbReference type="ChEBI" id="CHEBI:59789"/>
    </ligand>
</feature>
<evidence type="ECO:0000256" key="8">
    <source>
        <dbReference type="ARBA" id="ARBA00023242"/>
    </source>
</evidence>
<keyword evidence="6 10" id="KW-0694">RNA-binding</keyword>
<feature type="binding site" evidence="11">
    <location>
        <position position="158"/>
    </location>
    <ligand>
        <name>S-adenosyl-L-methionine</name>
        <dbReference type="ChEBI" id="CHEBI:59789"/>
    </ligand>
</feature>
<comment type="catalytic activity">
    <reaction evidence="9">
        <text>a 5'-end (5'-triphosphoguanosine)-ribonucleoside in mRNA + S-adenosyl-L-methionine = a 5'-end (N(7)-methyl 5'-triphosphoguanosine)-ribonucleoside in mRNA + S-adenosyl-L-homocysteine</text>
        <dbReference type="Rhea" id="RHEA:67008"/>
        <dbReference type="Rhea" id="RHEA-COMP:17166"/>
        <dbReference type="Rhea" id="RHEA-COMP:17167"/>
        <dbReference type="ChEBI" id="CHEBI:57856"/>
        <dbReference type="ChEBI" id="CHEBI:59789"/>
        <dbReference type="ChEBI" id="CHEBI:156461"/>
        <dbReference type="ChEBI" id="CHEBI:167617"/>
        <dbReference type="EC" id="2.1.1.56"/>
    </reaction>
</comment>
<organism evidence="15 16">
    <name type="scientific">Strigamia maritima</name>
    <name type="common">European centipede</name>
    <name type="synonym">Geophilus maritimus</name>
    <dbReference type="NCBI Taxonomy" id="126957"/>
    <lineage>
        <taxon>Eukaryota</taxon>
        <taxon>Metazoa</taxon>
        <taxon>Ecdysozoa</taxon>
        <taxon>Arthropoda</taxon>
        <taxon>Myriapoda</taxon>
        <taxon>Chilopoda</taxon>
        <taxon>Pleurostigmophora</taxon>
        <taxon>Geophilomorpha</taxon>
        <taxon>Linotaeniidae</taxon>
        <taxon>Strigamia</taxon>
    </lineage>
</organism>
<feature type="binding site" evidence="11">
    <location>
        <position position="181"/>
    </location>
    <ligand>
        <name>S-adenosyl-L-methionine</name>
        <dbReference type="ChEBI" id="CHEBI:59789"/>
    </ligand>
</feature>
<evidence type="ECO:0000256" key="4">
    <source>
        <dbReference type="ARBA" id="ARBA00022679"/>
    </source>
</evidence>
<evidence type="ECO:0000313" key="16">
    <source>
        <dbReference type="Proteomes" id="UP000014500"/>
    </source>
</evidence>
<keyword evidence="4 10" id="KW-0808">Transferase</keyword>
<dbReference type="GO" id="GO:0004482">
    <property type="term" value="F:mRNA 5'-cap (guanine-N7-)-methyltransferase activity"/>
    <property type="evidence" value="ECO:0007669"/>
    <property type="project" value="UniProtKB-EC"/>
</dbReference>
<dbReference type="InterPro" id="IPR004971">
    <property type="entry name" value="mRNA_G-N7_MeTrfase_dom"/>
</dbReference>
<dbReference type="GO" id="GO:0003723">
    <property type="term" value="F:RNA binding"/>
    <property type="evidence" value="ECO:0007669"/>
    <property type="project" value="UniProtKB-KW"/>
</dbReference>
<evidence type="ECO:0000256" key="6">
    <source>
        <dbReference type="ARBA" id="ARBA00022884"/>
    </source>
</evidence>
<dbReference type="PROSITE" id="PS51562">
    <property type="entry name" value="RNA_CAP0_MT"/>
    <property type="match status" value="1"/>
</dbReference>
<dbReference type="PhylomeDB" id="T1IYW9"/>
<evidence type="ECO:0000256" key="3">
    <source>
        <dbReference type="ARBA" id="ARBA00022664"/>
    </source>
</evidence>
<sequence>MTPGAQPNCASGVQNQDMEKVARSVAHCEIKFLKMSEIGVRVAEHYNSLQEKGLEERTKSRIFYLRNFNNWIKSMLIGDILQKVKADGARDISVLDIGCGKGGDLLKWKKGDISHLVCTDIAGTSIEQCQQRFDSMNQRRNFHRHNFPSFSAEFITADSTKTRLKSLYKKENTFFNIVSCQFAFHYCFESYSQVDQMLQNASECLKPGGYFIGSTTDSCEIVKRLKASDDLSYGNDVYRITFNEKDKFSLFGAQYNFHLTEVVDCPEFLVYFPALIEIAKKYDLEFVFKTRFDDYFNECTKNADSRKLNDARQLLGRMQALETFPPFEEKDLASALPEDYKNAKDELEKLQSEGESCRKIGTLSLAEWEAATLYVVFAFRKLPKGVKRKRDDIEDSEEQARKQ</sequence>
<feature type="binding site" evidence="12">
    <location>
        <begin position="69"/>
        <end position="70"/>
    </location>
    <ligand>
        <name>mRNA</name>
        <dbReference type="ChEBI" id="CHEBI:33699"/>
    </ligand>
</feature>
<keyword evidence="2 10" id="KW-0489">Methyltransferase</keyword>